<gene>
    <name evidence="1" type="ORF">chiPu_0031050</name>
</gene>
<evidence type="ECO:0000313" key="1">
    <source>
        <dbReference type="EMBL" id="GCC46708.1"/>
    </source>
</evidence>
<reference evidence="1 2" key="1">
    <citation type="journal article" date="2018" name="Nat. Ecol. Evol.">
        <title>Shark genomes provide insights into elasmobranch evolution and the origin of vertebrates.</title>
        <authorList>
            <person name="Hara Y"/>
            <person name="Yamaguchi K"/>
            <person name="Onimaru K"/>
            <person name="Kadota M"/>
            <person name="Koyanagi M"/>
            <person name="Keeley SD"/>
            <person name="Tatsumi K"/>
            <person name="Tanaka K"/>
            <person name="Motone F"/>
            <person name="Kageyama Y"/>
            <person name="Nozu R"/>
            <person name="Adachi N"/>
            <person name="Nishimura O"/>
            <person name="Nakagawa R"/>
            <person name="Tanegashima C"/>
            <person name="Kiyatake I"/>
            <person name="Matsumoto R"/>
            <person name="Murakumo K"/>
            <person name="Nishida K"/>
            <person name="Terakita A"/>
            <person name="Kuratani S"/>
            <person name="Sato K"/>
            <person name="Hyodo S Kuraku.S."/>
        </authorList>
    </citation>
    <scope>NUCLEOTIDE SEQUENCE [LARGE SCALE GENOMIC DNA]</scope>
</reference>
<accession>A0A401TVR4</accession>
<protein>
    <submittedName>
        <fullName evidence="1">Uncharacterized protein</fullName>
    </submittedName>
</protein>
<sequence length="36" mass="3923">YLDWIRATQTENRGEGVAPAPHTGYVLALIAVRVLA</sequence>
<organism evidence="1 2">
    <name type="scientific">Chiloscyllium punctatum</name>
    <name type="common">Brownbanded bambooshark</name>
    <name type="synonym">Hemiscyllium punctatum</name>
    <dbReference type="NCBI Taxonomy" id="137246"/>
    <lineage>
        <taxon>Eukaryota</taxon>
        <taxon>Metazoa</taxon>
        <taxon>Chordata</taxon>
        <taxon>Craniata</taxon>
        <taxon>Vertebrata</taxon>
        <taxon>Chondrichthyes</taxon>
        <taxon>Elasmobranchii</taxon>
        <taxon>Galeomorphii</taxon>
        <taxon>Galeoidea</taxon>
        <taxon>Orectolobiformes</taxon>
        <taxon>Hemiscylliidae</taxon>
        <taxon>Chiloscyllium</taxon>
    </lineage>
</organism>
<dbReference type="EMBL" id="BEZZ01199527">
    <property type="protein sequence ID" value="GCC46708.1"/>
    <property type="molecule type" value="Genomic_DNA"/>
</dbReference>
<keyword evidence="2" id="KW-1185">Reference proteome</keyword>
<evidence type="ECO:0000313" key="2">
    <source>
        <dbReference type="Proteomes" id="UP000287033"/>
    </source>
</evidence>
<proteinExistence type="predicted"/>
<comment type="caution">
    <text evidence="1">The sequence shown here is derived from an EMBL/GenBank/DDBJ whole genome shotgun (WGS) entry which is preliminary data.</text>
</comment>
<dbReference type="AlphaFoldDB" id="A0A401TVR4"/>
<name>A0A401TVR4_CHIPU</name>
<dbReference type="Proteomes" id="UP000287033">
    <property type="component" value="Unassembled WGS sequence"/>
</dbReference>
<feature type="non-terminal residue" evidence="1">
    <location>
        <position position="1"/>
    </location>
</feature>